<sequence length="56" mass="6193">MPASAGLHCRGHCRRDIAGAQDKVSDRGIVEQSHMVSPSVAQGYRLCYTWEYRQGG</sequence>
<proteinExistence type="predicted"/>
<dbReference type="Proteomes" id="UP001162483">
    <property type="component" value="Unassembled WGS sequence"/>
</dbReference>
<evidence type="ECO:0000313" key="1">
    <source>
        <dbReference type="EMBL" id="CAI9596764.1"/>
    </source>
</evidence>
<keyword evidence="2" id="KW-1185">Reference proteome</keyword>
<comment type="caution">
    <text evidence="1">The sequence shown here is derived from an EMBL/GenBank/DDBJ whole genome shotgun (WGS) entry which is preliminary data.</text>
</comment>
<name>A0ABN9FJG0_9NEOB</name>
<evidence type="ECO:0000313" key="2">
    <source>
        <dbReference type="Proteomes" id="UP001162483"/>
    </source>
</evidence>
<feature type="non-terminal residue" evidence="1">
    <location>
        <position position="56"/>
    </location>
</feature>
<accession>A0ABN9FJG0</accession>
<protein>
    <submittedName>
        <fullName evidence="1">Uncharacterized protein</fullName>
    </submittedName>
</protein>
<gene>
    <name evidence="1" type="ORF">SPARVUS_LOCUS12116581</name>
</gene>
<reference evidence="1" key="1">
    <citation type="submission" date="2023-05" db="EMBL/GenBank/DDBJ databases">
        <authorList>
            <person name="Stuckert A."/>
        </authorList>
    </citation>
    <scope>NUCLEOTIDE SEQUENCE</scope>
</reference>
<organism evidence="1 2">
    <name type="scientific">Staurois parvus</name>
    <dbReference type="NCBI Taxonomy" id="386267"/>
    <lineage>
        <taxon>Eukaryota</taxon>
        <taxon>Metazoa</taxon>
        <taxon>Chordata</taxon>
        <taxon>Craniata</taxon>
        <taxon>Vertebrata</taxon>
        <taxon>Euteleostomi</taxon>
        <taxon>Amphibia</taxon>
        <taxon>Batrachia</taxon>
        <taxon>Anura</taxon>
        <taxon>Neobatrachia</taxon>
        <taxon>Ranoidea</taxon>
        <taxon>Ranidae</taxon>
        <taxon>Staurois</taxon>
    </lineage>
</organism>
<dbReference type="EMBL" id="CATNWA010016956">
    <property type="protein sequence ID" value="CAI9596764.1"/>
    <property type="molecule type" value="Genomic_DNA"/>
</dbReference>